<organism evidence="1 2">
    <name type="scientific">Sphingobium jiangsuense</name>
    <dbReference type="NCBI Taxonomy" id="870476"/>
    <lineage>
        <taxon>Bacteria</taxon>
        <taxon>Pseudomonadati</taxon>
        <taxon>Pseudomonadota</taxon>
        <taxon>Alphaproteobacteria</taxon>
        <taxon>Sphingomonadales</taxon>
        <taxon>Sphingomonadaceae</taxon>
        <taxon>Sphingobium</taxon>
    </lineage>
</organism>
<sequence>MSRVLELTCHPQTPANAIRRVRVELGQSFDGLLLSYFVEGKEALSLAAGAPSERTANLWQTTCFEMFLRPAGARGYHEYNFSPSTQWAAYAFDGYREGMTDLPCPVPPSVERGEETGEPYVVRIHVDLNDIAKGPLRIGLSAVIEEKDGTKSYWALAHPPGKPDFHHPACFALELPAPSAS</sequence>
<evidence type="ECO:0000313" key="1">
    <source>
        <dbReference type="EMBL" id="MBB3927187.1"/>
    </source>
</evidence>
<keyword evidence="2" id="KW-1185">Reference proteome</keyword>
<comment type="caution">
    <text evidence="1">The sequence shown here is derived from an EMBL/GenBank/DDBJ whole genome shotgun (WGS) entry which is preliminary data.</text>
</comment>
<reference evidence="1 2" key="1">
    <citation type="submission" date="2020-08" db="EMBL/GenBank/DDBJ databases">
        <title>Genomic Encyclopedia of Type Strains, Phase IV (KMG-IV): sequencing the most valuable type-strain genomes for metagenomic binning, comparative biology and taxonomic classification.</title>
        <authorList>
            <person name="Goeker M."/>
        </authorList>
    </citation>
    <scope>NUCLEOTIDE SEQUENCE [LARGE SCALE GENOMIC DNA]</scope>
    <source>
        <strain evidence="1 2">DSM 26189</strain>
    </source>
</reference>
<protein>
    <recommendedName>
        <fullName evidence="3">DOMON-like domain-containing protein</fullName>
    </recommendedName>
</protein>
<gene>
    <name evidence="1" type="ORF">GGR43_002910</name>
</gene>
<dbReference type="EMBL" id="JACIDT010000010">
    <property type="protein sequence ID" value="MBB3927187.1"/>
    <property type="molecule type" value="Genomic_DNA"/>
</dbReference>
<proteinExistence type="predicted"/>
<dbReference type="Gene3D" id="2.60.40.1190">
    <property type="match status" value="1"/>
</dbReference>
<dbReference type="Proteomes" id="UP000571950">
    <property type="component" value="Unassembled WGS sequence"/>
</dbReference>
<evidence type="ECO:0008006" key="3">
    <source>
        <dbReference type="Google" id="ProtNLM"/>
    </source>
</evidence>
<evidence type="ECO:0000313" key="2">
    <source>
        <dbReference type="Proteomes" id="UP000571950"/>
    </source>
</evidence>
<dbReference type="RefSeq" id="WP_246343766.1">
    <property type="nucleotide sequence ID" value="NZ_BSPS01000013.1"/>
</dbReference>
<name>A0A7W6BP55_9SPHN</name>
<dbReference type="AlphaFoldDB" id="A0A7W6BP55"/>
<accession>A0A7W6BP55</accession>
<dbReference type="CDD" id="cd09627">
    <property type="entry name" value="DOMON_murB_like"/>
    <property type="match status" value="1"/>
</dbReference>